<name>A0ABR8W2N5_9MICO</name>
<evidence type="ECO:0000256" key="7">
    <source>
        <dbReference type="ARBA" id="ARBA00023012"/>
    </source>
</evidence>
<dbReference type="Gene3D" id="3.30.450.20">
    <property type="entry name" value="PAS domain"/>
    <property type="match status" value="1"/>
</dbReference>
<sequence>MRRTSSILRWQMICTGAMVSVALIIAILKPAVFGHALFLMGLTLIVLVTIGAFLAPWHRMPGWVTIVVPFLDILGIGFAVSAQDMRVGFLWVIPVAWLATYHAGWVVAAAVGFVCACLTAFAGGQGTPSDTAVRVVITALALSFLGTSIQVGARQSRATRRLLRRQSDQINRTADRAAGHERRVTDIIDALDTALVTVASDGGILKMNETYRALYGRDRYGAQLPAQAVEYDDHRGEPLRRGHTTLARAARGERLQAERVWLYDTLGRWRALDATTHPTAPLTDDTETTLLILDDVTEQLEASADRQKMVAIVSHELRNPLTAIIGHVDLLLDRDDLPPRVHEQLEVILRAGERMQHLVSTALETGRAAFTEPEPVDLRVLADAAVELFLPTAAGKGLNLSVVGLETLMTTGDAFRLRQAIDNILSNAVKYTPGGGSVFIRLGISRDQRAQVTISDTGVGIAADDLERLFEPYFRTSDAVHSGIPGTGLGMGIVRAIVEEHHGELTVTSQPGEGTHVEMRLPTHAAPAMSASRSETPIEESR</sequence>
<dbReference type="InterPro" id="IPR003661">
    <property type="entry name" value="HisK_dim/P_dom"/>
</dbReference>
<evidence type="ECO:0000259" key="9">
    <source>
        <dbReference type="PROSITE" id="PS50109"/>
    </source>
</evidence>
<dbReference type="InterPro" id="IPR036097">
    <property type="entry name" value="HisK_dim/P_sf"/>
</dbReference>
<protein>
    <recommendedName>
        <fullName evidence="3">histidine kinase</fullName>
        <ecNumber evidence="3">2.7.13.3</ecNumber>
    </recommendedName>
</protein>
<accession>A0ABR8W2N5</accession>
<gene>
    <name evidence="10" type="ORF">H9633_03060</name>
</gene>
<evidence type="ECO:0000256" key="5">
    <source>
        <dbReference type="ARBA" id="ARBA00022679"/>
    </source>
</evidence>
<dbReference type="Pfam" id="PF00512">
    <property type="entry name" value="HisKA"/>
    <property type="match status" value="1"/>
</dbReference>
<dbReference type="InterPro" id="IPR050736">
    <property type="entry name" value="Sensor_HK_Regulatory"/>
</dbReference>
<evidence type="ECO:0000256" key="3">
    <source>
        <dbReference type="ARBA" id="ARBA00012438"/>
    </source>
</evidence>
<reference evidence="10 11" key="1">
    <citation type="submission" date="2020-08" db="EMBL/GenBank/DDBJ databases">
        <title>A Genomic Blueprint of the Chicken Gut Microbiome.</title>
        <authorList>
            <person name="Gilroy R."/>
            <person name="Ravi A."/>
            <person name="Getino M."/>
            <person name="Pursley I."/>
            <person name="Horton D.L."/>
            <person name="Alikhan N.-F."/>
            <person name="Baker D."/>
            <person name="Gharbi K."/>
            <person name="Hall N."/>
            <person name="Watson M."/>
            <person name="Adriaenssens E.M."/>
            <person name="Foster-Nyarko E."/>
            <person name="Jarju S."/>
            <person name="Secka A."/>
            <person name="Antonio M."/>
            <person name="Oren A."/>
            <person name="Chaudhuri R."/>
            <person name="La Ragione R.M."/>
            <person name="Hildebrand F."/>
            <person name="Pallen M.J."/>
        </authorList>
    </citation>
    <scope>NUCLEOTIDE SEQUENCE [LARGE SCALE GENOMIC DNA]</scope>
    <source>
        <strain evidence="10 11">Re1</strain>
    </source>
</reference>
<keyword evidence="8" id="KW-1133">Transmembrane helix</keyword>
<dbReference type="PROSITE" id="PS50109">
    <property type="entry name" value="HIS_KIN"/>
    <property type="match status" value="1"/>
</dbReference>
<dbReference type="SMART" id="SM00387">
    <property type="entry name" value="HATPase_c"/>
    <property type="match status" value="1"/>
</dbReference>
<dbReference type="Pfam" id="PF02518">
    <property type="entry name" value="HATPase_c"/>
    <property type="match status" value="1"/>
</dbReference>
<keyword evidence="5" id="KW-0808">Transferase</keyword>
<keyword evidence="7" id="KW-0902">Two-component regulatory system</keyword>
<dbReference type="PANTHER" id="PTHR43711">
    <property type="entry name" value="TWO-COMPONENT HISTIDINE KINASE"/>
    <property type="match status" value="1"/>
</dbReference>
<dbReference type="SUPFAM" id="SSF47384">
    <property type="entry name" value="Homodimeric domain of signal transducing histidine kinase"/>
    <property type="match status" value="1"/>
</dbReference>
<dbReference type="Gene3D" id="3.30.565.10">
    <property type="entry name" value="Histidine kinase-like ATPase, C-terminal domain"/>
    <property type="match status" value="1"/>
</dbReference>
<dbReference type="Gene3D" id="1.10.287.130">
    <property type="match status" value="1"/>
</dbReference>
<keyword evidence="8" id="KW-0472">Membrane</keyword>
<dbReference type="CDD" id="cd00082">
    <property type="entry name" value="HisKA"/>
    <property type="match status" value="1"/>
</dbReference>
<comment type="catalytic activity">
    <reaction evidence="1">
        <text>ATP + protein L-histidine = ADP + protein N-phospho-L-histidine.</text>
        <dbReference type="EC" id="2.7.13.3"/>
    </reaction>
</comment>
<evidence type="ECO:0000256" key="4">
    <source>
        <dbReference type="ARBA" id="ARBA00022553"/>
    </source>
</evidence>
<dbReference type="GO" id="GO:0016301">
    <property type="term" value="F:kinase activity"/>
    <property type="evidence" value="ECO:0007669"/>
    <property type="project" value="UniProtKB-KW"/>
</dbReference>
<evidence type="ECO:0000313" key="11">
    <source>
        <dbReference type="Proteomes" id="UP000611521"/>
    </source>
</evidence>
<feature type="transmembrane region" description="Helical" evidence="8">
    <location>
        <begin position="7"/>
        <end position="28"/>
    </location>
</feature>
<keyword evidence="4" id="KW-0597">Phosphoprotein</keyword>
<dbReference type="SUPFAM" id="SSF55874">
    <property type="entry name" value="ATPase domain of HSP90 chaperone/DNA topoisomerase II/histidine kinase"/>
    <property type="match status" value="1"/>
</dbReference>
<dbReference type="PANTHER" id="PTHR43711:SF1">
    <property type="entry name" value="HISTIDINE KINASE 1"/>
    <property type="match status" value="1"/>
</dbReference>
<dbReference type="InterPro" id="IPR003594">
    <property type="entry name" value="HATPase_dom"/>
</dbReference>
<dbReference type="RefSeq" id="WP_191712043.1">
    <property type="nucleotide sequence ID" value="NZ_JACSPX010000001.1"/>
</dbReference>
<dbReference type="EC" id="2.7.13.3" evidence="3"/>
<dbReference type="InterPro" id="IPR036890">
    <property type="entry name" value="HATPase_C_sf"/>
</dbReference>
<feature type="transmembrane region" description="Helical" evidence="8">
    <location>
        <begin position="34"/>
        <end position="55"/>
    </location>
</feature>
<dbReference type="EMBL" id="JACSPX010000001">
    <property type="protein sequence ID" value="MBD8011280.1"/>
    <property type="molecule type" value="Genomic_DNA"/>
</dbReference>
<dbReference type="PRINTS" id="PR00344">
    <property type="entry name" value="BCTRLSENSOR"/>
</dbReference>
<evidence type="ECO:0000256" key="8">
    <source>
        <dbReference type="SAM" id="Phobius"/>
    </source>
</evidence>
<evidence type="ECO:0000256" key="1">
    <source>
        <dbReference type="ARBA" id="ARBA00000085"/>
    </source>
</evidence>
<comment type="caution">
    <text evidence="10">The sequence shown here is derived from an EMBL/GenBank/DDBJ whole genome shotgun (WGS) entry which is preliminary data.</text>
</comment>
<dbReference type="InterPro" id="IPR005467">
    <property type="entry name" value="His_kinase_dom"/>
</dbReference>
<dbReference type="SMART" id="SM00388">
    <property type="entry name" value="HisKA"/>
    <property type="match status" value="1"/>
</dbReference>
<dbReference type="InterPro" id="IPR004358">
    <property type="entry name" value="Sig_transdc_His_kin-like_C"/>
</dbReference>
<feature type="domain" description="Histidine kinase" evidence="9">
    <location>
        <begin position="312"/>
        <end position="525"/>
    </location>
</feature>
<evidence type="ECO:0000313" key="10">
    <source>
        <dbReference type="EMBL" id="MBD8011280.1"/>
    </source>
</evidence>
<keyword evidence="8" id="KW-0812">Transmembrane</keyword>
<dbReference type="Proteomes" id="UP000611521">
    <property type="component" value="Unassembled WGS sequence"/>
</dbReference>
<feature type="transmembrane region" description="Helical" evidence="8">
    <location>
        <begin position="62"/>
        <end position="82"/>
    </location>
</feature>
<feature type="transmembrane region" description="Helical" evidence="8">
    <location>
        <begin position="102"/>
        <end position="123"/>
    </location>
</feature>
<proteinExistence type="predicted"/>
<keyword evidence="6 10" id="KW-0418">Kinase</keyword>
<evidence type="ECO:0000256" key="6">
    <source>
        <dbReference type="ARBA" id="ARBA00022777"/>
    </source>
</evidence>
<keyword evidence="11" id="KW-1185">Reference proteome</keyword>
<comment type="subcellular location">
    <subcellularLocation>
        <location evidence="2">Cell membrane</location>
    </subcellularLocation>
</comment>
<organism evidence="10 11">
    <name type="scientific">Microbacterium commune</name>
    <dbReference type="NCBI Taxonomy" id="2762219"/>
    <lineage>
        <taxon>Bacteria</taxon>
        <taxon>Bacillati</taxon>
        <taxon>Actinomycetota</taxon>
        <taxon>Actinomycetes</taxon>
        <taxon>Micrococcales</taxon>
        <taxon>Microbacteriaceae</taxon>
        <taxon>Microbacterium</taxon>
    </lineage>
</organism>
<evidence type="ECO:0000256" key="2">
    <source>
        <dbReference type="ARBA" id="ARBA00004236"/>
    </source>
</evidence>
<feature type="transmembrane region" description="Helical" evidence="8">
    <location>
        <begin position="135"/>
        <end position="153"/>
    </location>
</feature>